<gene>
    <name evidence="3" type="ORF">QQX03_00985</name>
</gene>
<sequence length="93" mass="8986">MKKFAYTLLAGAGALTLAACGGADDASIEAEADTVEMPADAALEGVEEQAVEDTGAADEPAAVTEETATEAADAAADVAAAAEAAAAELGVEE</sequence>
<dbReference type="KEGG" id="arue:QQX03_00985"/>
<feature type="chain" id="PRO_5040721348" evidence="2">
    <location>
        <begin position="24"/>
        <end position="93"/>
    </location>
</feature>
<keyword evidence="4" id="KW-1185">Reference proteome</keyword>
<feature type="signal peptide" evidence="2">
    <location>
        <begin position="1"/>
        <end position="23"/>
    </location>
</feature>
<dbReference type="PROSITE" id="PS51257">
    <property type="entry name" value="PROKAR_LIPOPROTEIN"/>
    <property type="match status" value="1"/>
</dbReference>
<feature type="compositionally biased region" description="Low complexity" evidence="1">
    <location>
        <begin position="57"/>
        <end position="76"/>
    </location>
</feature>
<evidence type="ECO:0000313" key="3">
    <source>
        <dbReference type="EMBL" id="WIW95714.1"/>
    </source>
</evidence>
<feature type="region of interest" description="Disordered" evidence="1">
    <location>
        <begin position="46"/>
        <end position="76"/>
    </location>
</feature>
<dbReference type="EMBL" id="CP127221">
    <property type="protein sequence ID" value="WIW95714.1"/>
    <property type="molecule type" value="Genomic_DNA"/>
</dbReference>
<keyword evidence="2" id="KW-0732">Signal</keyword>
<proteinExistence type="predicted"/>
<dbReference type="AlphaFoldDB" id="A0A9Y2B8D5"/>
<accession>A0A9Y2B8D5</accession>
<dbReference type="Proteomes" id="UP001231445">
    <property type="component" value="Chromosome"/>
</dbReference>
<reference evidence="3 4" key="1">
    <citation type="submission" date="2023-06" db="EMBL/GenBank/DDBJ databases">
        <title>Altererythrobacter rubellus NBRC 112769 genome.</title>
        <authorList>
            <person name="Zhang K."/>
        </authorList>
    </citation>
    <scope>NUCLEOTIDE SEQUENCE [LARGE SCALE GENOMIC DNA]</scope>
    <source>
        <strain evidence="3 4">NBRC 112769</strain>
    </source>
</reference>
<name>A0A9Y2B8D5_9SPHN</name>
<dbReference type="RefSeq" id="WP_285976028.1">
    <property type="nucleotide sequence ID" value="NZ_CP127221.1"/>
</dbReference>
<evidence type="ECO:0000256" key="2">
    <source>
        <dbReference type="SAM" id="SignalP"/>
    </source>
</evidence>
<protein>
    <submittedName>
        <fullName evidence="3">Uncharacterized protein</fullName>
    </submittedName>
</protein>
<evidence type="ECO:0000256" key="1">
    <source>
        <dbReference type="SAM" id="MobiDB-lite"/>
    </source>
</evidence>
<evidence type="ECO:0000313" key="4">
    <source>
        <dbReference type="Proteomes" id="UP001231445"/>
    </source>
</evidence>
<organism evidence="3 4">
    <name type="scientific">Altererythrobacter rubellus</name>
    <dbReference type="NCBI Taxonomy" id="2173831"/>
    <lineage>
        <taxon>Bacteria</taxon>
        <taxon>Pseudomonadati</taxon>
        <taxon>Pseudomonadota</taxon>
        <taxon>Alphaproteobacteria</taxon>
        <taxon>Sphingomonadales</taxon>
        <taxon>Erythrobacteraceae</taxon>
        <taxon>Altererythrobacter</taxon>
    </lineage>
</organism>